<dbReference type="InterPro" id="IPR058245">
    <property type="entry name" value="NreC/VraR/RcsB-like_REC"/>
</dbReference>
<dbReference type="PANTHER" id="PTHR43214:SF24">
    <property type="entry name" value="TRANSCRIPTIONAL REGULATORY PROTEIN NARL-RELATED"/>
    <property type="match status" value="1"/>
</dbReference>
<proteinExistence type="predicted"/>
<dbReference type="CDD" id="cd17535">
    <property type="entry name" value="REC_NarL-like"/>
    <property type="match status" value="1"/>
</dbReference>
<dbReference type="EMBL" id="JAGPYQ010000002">
    <property type="protein sequence ID" value="MBQ0854658.1"/>
    <property type="molecule type" value="Genomic_DNA"/>
</dbReference>
<evidence type="ECO:0000259" key="7">
    <source>
        <dbReference type="PROSITE" id="PS50110"/>
    </source>
</evidence>
<name>A0A940Y4Z3_9ACTN</name>
<dbReference type="PANTHER" id="PTHR43214">
    <property type="entry name" value="TWO-COMPONENT RESPONSE REGULATOR"/>
    <property type="match status" value="1"/>
</dbReference>
<keyword evidence="3" id="KW-0238">DNA-binding</keyword>
<dbReference type="PROSITE" id="PS50110">
    <property type="entry name" value="RESPONSE_REGULATORY"/>
    <property type="match status" value="1"/>
</dbReference>
<dbReference type="Gene3D" id="3.40.50.2300">
    <property type="match status" value="1"/>
</dbReference>
<dbReference type="SUPFAM" id="SSF52172">
    <property type="entry name" value="CheY-like"/>
    <property type="match status" value="1"/>
</dbReference>
<dbReference type="GO" id="GO:0000160">
    <property type="term" value="P:phosphorelay signal transduction system"/>
    <property type="evidence" value="ECO:0007669"/>
    <property type="project" value="InterPro"/>
</dbReference>
<dbReference type="CDD" id="cd06170">
    <property type="entry name" value="LuxR_C_like"/>
    <property type="match status" value="1"/>
</dbReference>
<evidence type="ECO:0000259" key="6">
    <source>
        <dbReference type="PROSITE" id="PS50043"/>
    </source>
</evidence>
<evidence type="ECO:0000256" key="2">
    <source>
        <dbReference type="ARBA" id="ARBA00023015"/>
    </source>
</evidence>
<dbReference type="InterPro" id="IPR000792">
    <property type="entry name" value="Tscrpt_reg_LuxR_C"/>
</dbReference>
<dbReference type="InterPro" id="IPR016032">
    <property type="entry name" value="Sig_transdc_resp-reg_C-effctor"/>
</dbReference>
<comment type="caution">
    <text evidence="5">Lacks conserved residue(s) required for the propagation of feature annotation.</text>
</comment>
<keyword evidence="1" id="KW-0597">Phosphoprotein</keyword>
<gene>
    <name evidence="8" type="ORF">J8N05_41590</name>
</gene>
<dbReference type="InterPro" id="IPR039420">
    <property type="entry name" value="WalR-like"/>
</dbReference>
<dbReference type="Pfam" id="PF00196">
    <property type="entry name" value="GerE"/>
    <property type="match status" value="1"/>
</dbReference>
<sequence length="221" mass="23995">MLLIYGQDSVRSQIEQLMGDASDIELIAAVEGGIDGVRLARNLRPDVVLLHVHSSGIDGIEASRQITHAPWAGDIRTVMLADVITETWVLGALNSGVSGFLEVGNETEVLVEAIRAVARGGAHLSPAATRCVLDRIFPLTQISGSDETEERFGDLTPREREMVSLAALGLDNKQISDRLIVSHLTVKTHINRAMIKLNVRSRAQLVAEAHRNGLVGVREKE</sequence>
<dbReference type="InterPro" id="IPR011006">
    <property type="entry name" value="CheY-like_superfamily"/>
</dbReference>
<evidence type="ECO:0000256" key="4">
    <source>
        <dbReference type="ARBA" id="ARBA00023163"/>
    </source>
</evidence>
<accession>A0A940Y4Z3</accession>
<reference evidence="8 9" key="1">
    <citation type="submission" date="2021-04" db="EMBL/GenBank/DDBJ databases">
        <authorList>
            <person name="Tang X."/>
            <person name="Zhou X."/>
            <person name="Chen X."/>
            <person name="Cernava T."/>
            <person name="Zhang C."/>
        </authorList>
    </citation>
    <scope>NUCLEOTIDE SEQUENCE [LARGE SCALE GENOMIC DNA]</scope>
    <source>
        <strain evidence="8 9">BH-SS-21</strain>
    </source>
</reference>
<dbReference type="InterPro" id="IPR001789">
    <property type="entry name" value="Sig_transdc_resp-reg_receiver"/>
</dbReference>
<dbReference type="Proteomes" id="UP000677413">
    <property type="component" value="Unassembled WGS sequence"/>
</dbReference>
<dbReference type="AlphaFoldDB" id="A0A940Y4Z3"/>
<evidence type="ECO:0000256" key="3">
    <source>
        <dbReference type="ARBA" id="ARBA00023125"/>
    </source>
</evidence>
<dbReference type="PROSITE" id="PS00622">
    <property type="entry name" value="HTH_LUXR_1"/>
    <property type="match status" value="1"/>
</dbReference>
<feature type="domain" description="HTH luxR-type" evidence="6">
    <location>
        <begin position="148"/>
        <end position="213"/>
    </location>
</feature>
<keyword evidence="9" id="KW-1185">Reference proteome</keyword>
<dbReference type="RefSeq" id="WP_210892466.1">
    <property type="nucleotide sequence ID" value="NZ_JAGPYQ010000002.1"/>
</dbReference>
<dbReference type="PROSITE" id="PS50043">
    <property type="entry name" value="HTH_LUXR_2"/>
    <property type="match status" value="1"/>
</dbReference>
<evidence type="ECO:0000256" key="5">
    <source>
        <dbReference type="PROSITE-ProRule" id="PRU00169"/>
    </source>
</evidence>
<protein>
    <submittedName>
        <fullName evidence="8">Response regulator transcription factor</fullName>
    </submittedName>
</protein>
<feature type="domain" description="Response regulatory" evidence="7">
    <location>
        <begin position="1"/>
        <end position="118"/>
    </location>
</feature>
<dbReference type="PRINTS" id="PR00038">
    <property type="entry name" value="HTHLUXR"/>
</dbReference>
<comment type="caution">
    <text evidence="8">The sequence shown here is derived from an EMBL/GenBank/DDBJ whole genome shotgun (WGS) entry which is preliminary data.</text>
</comment>
<dbReference type="SMART" id="SM00421">
    <property type="entry name" value="HTH_LUXR"/>
    <property type="match status" value="1"/>
</dbReference>
<keyword evidence="4" id="KW-0804">Transcription</keyword>
<dbReference type="GO" id="GO:0003677">
    <property type="term" value="F:DNA binding"/>
    <property type="evidence" value="ECO:0007669"/>
    <property type="project" value="UniProtKB-KW"/>
</dbReference>
<keyword evidence="2" id="KW-0805">Transcription regulation</keyword>
<dbReference type="GO" id="GO:0006355">
    <property type="term" value="P:regulation of DNA-templated transcription"/>
    <property type="evidence" value="ECO:0007669"/>
    <property type="project" value="InterPro"/>
</dbReference>
<evidence type="ECO:0000256" key="1">
    <source>
        <dbReference type="ARBA" id="ARBA00022553"/>
    </source>
</evidence>
<dbReference type="SUPFAM" id="SSF46894">
    <property type="entry name" value="C-terminal effector domain of the bipartite response regulators"/>
    <property type="match status" value="1"/>
</dbReference>
<organism evidence="8 9">
    <name type="scientific">Streptomyces liliiviolaceus</name>
    <dbReference type="NCBI Taxonomy" id="2823109"/>
    <lineage>
        <taxon>Bacteria</taxon>
        <taxon>Bacillati</taxon>
        <taxon>Actinomycetota</taxon>
        <taxon>Actinomycetes</taxon>
        <taxon>Kitasatosporales</taxon>
        <taxon>Streptomycetaceae</taxon>
        <taxon>Streptomyces</taxon>
    </lineage>
</organism>
<evidence type="ECO:0000313" key="8">
    <source>
        <dbReference type="EMBL" id="MBQ0854658.1"/>
    </source>
</evidence>
<evidence type="ECO:0000313" key="9">
    <source>
        <dbReference type="Proteomes" id="UP000677413"/>
    </source>
</evidence>